<proteinExistence type="predicted"/>
<protein>
    <recommendedName>
        <fullName evidence="3">MbtH domain protein</fullName>
    </recommendedName>
</protein>
<dbReference type="InterPro" id="IPR036552">
    <property type="entry name" value="CBF_bsu_sf"/>
</dbReference>
<name>A0ABV7QQX2_9PSEU</name>
<dbReference type="Gene3D" id="2.40.250.10">
    <property type="entry name" value="Core binding factor, beta subunit"/>
    <property type="match status" value="1"/>
</dbReference>
<sequence>MDELVQRLSEGTHPVAVGGPVATLAELHRRVDELGFVFVKFTGTTGGTDLGVRLDRERCALDGADFAQGSGCVHLEGSLVLNDEPVLCVADIDLATLSGTGRLMATTGAGA</sequence>
<organism evidence="1 2">
    <name type="scientific">Amycolatopsis halotolerans</name>
    <dbReference type="NCBI Taxonomy" id="330083"/>
    <lineage>
        <taxon>Bacteria</taxon>
        <taxon>Bacillati</taxon>
        <taxon>Actinomycetota</taxon>
        <taxon>Actinomycetes</taxon>
        <taxon>Pseudonocardiales</taxon>
        <taxon>Pseudonocardiaceae</taxon>
        <taxon>Amycolatopsis</taxon>
    </lineage>
</organism>
<accession>A0ABV7QQX2</accession>
<evidence type="ECO:0008006" key="3">
    <source>
        <dbReference type="Google" id="ProtNLM"/>
    </source>
</evidence>
<evidence type="ECO:0000313" key="1">
    <source>
        <dbReference type="EMBL" id="MFC3514315.1"/>
    </source>
</evidence>
<dbReference type="Proteomes" id="UP001595764">
    <property type="component" value="Unassembled WGS sequence"/>
</dbReference>
<evidence type="ECO:0000313" key="2">
    <source>
        <dbReference type="Proteomes" id="UP001595764"/>
    </source>
</evidence>
<gene>
    <name evidence="1" type="ORF">ACFORO_29390</name>
</gene>
<dbReference type="RefSeq" id="WP_377872249.1">
    <property type="nucleotide sequence ID" value="NZ_JBHMAY010000037.1"/>
</dbReference>
<dbReference type="EMBL" id="JBHRWI010000039">
    <property type="protein sequence ID" value="MFC3514315.1"/>
    <property type="molecule type" value="Genomic_DNA"/>
</dbReference>
<reference evidence="2" key="1">
    <citation type="journal article" date="2019" name="Int. J. Syst. Evol. Microbiol.">
        <title>The Global Catalogue of Microorganisms (GCM) 10K type strain sequencing project: providing services to taxonomists for standard genome sequencing and annotation.</title>
        <authorList>
            <consortium name="The Broad Institute Genomics Platform"/>
            <consortium name="The Broad Institute Genome Sequencing Center for Infectious Disease"/>
            <person name="Wu L."/>
            <person name="Ma J."/>
        </authorList>
    </citation>
    <scope>NUCLEOTIDE SEQUENCE [LARGE SCALE GENOMIC DNA]</scope>
    <source>
        <strain evidence="2">CGMCC 4.7682</strain>
    </source>
</reference>
<keyword evidence="2" id="KW-1185">Reference proteome</keyword>
<comment type="caution">
    <text evidence="1">The sequence shown here is derived from an EMBL/GenBank/DDBJ whole genome shotgun (WGS) entry which is preliminary data.</text>
</comment>